<dbReference type="PANTHER" id="PTHR33164:SF64">
    <property type="entry name" value="TRANSCRIPTIONAL REGULATOR SLYA"/>
    <property type="match status" value="1"/>
</dbReference>
<dbReference type="InterPro" id="IPR036388">
    <property type="entry name" value="WH-like_DNA-bd_sf"/>
</dbReference>
<proteinExistence type="predicted"/>
<dbReference type="PANTHER" id="PTHR33164">
    <property type="entry name" value="TRANSCRIPTIONAL REGULATOR, MARR FAMILY"/>
    <property type="match status" value="1"/>
</dbReference>
<dbReference type="InterPro" id="IPR036390">
    <property type="entry name" value="WH_DNA-bd_sf"/>
</dbReference>
<evidence type="ECO:0000313" key="6">
    <source>
        <dbReference type="Proteomes" id="UP001500266"/>
    </source>
</evidence>
<keyword evidence="2" id="KW-0238">DNA-binding</keyword>
<dbReference type="InterPro" id="IPR039422">
    <property type="entry name" value="MarR/SlyA-like"/>
</dbReference>
<sequence length="153" mass="16863">MTETPPTLTALTAYLLSRTGKAARERVTARLASEGMRMWHMAVLAALADFGPHSQRELSARLNIDPSDVTKVLDELAALGRIDRAPDPGDRRRRVVTLNDEGAAALRRLDAQARAVQDDLLAPLDAAERRQLHDMLARLFVHLHGGGERENRG</sequence>
<dbReference type="EMBL" id="BAABDO010000034">
    <property type="protein sequence ID" value="GAA4140730.1"/>
    <property type="molecule type" value="Genomic_DNA"/>
</dbReference>
<dbReference type="PRINTS" id="PR00598">
    <property type="entry name" value="HTHMARR"/>
</dbReference>
<reference evidence="6" key="1">
    <citation type="journal article" date="2019" name="Int. J. Syst. Evol. Microbiol.">
        <title>The Global Catalogue of Microorganisms (GCM) 10K type strain sequencing project: providing services to taxonomists for standard genome sequencing and annotation.</title>
        <authorList>
            <consortium name="The Broad Institute Genomics Platform"/>
            <consortium name="The Broad Institute Genome Sequencing Center for Infectious Disease"/>
            <person name="Wu L."/>
            <person name="Ma J."/>
        </authorList>
    </citation>
    <scope>NUCLEOTIDE SEQUENCE [LARGE SCALE GENOMIC DNA]</scope>
    <source>
        <strain evidence="6">JCM 17316</strain>
    </source>
</reference>
<dbReference type="PROSITE" id="PS50995">
    <property type="entry name" value="HTH_MARR_2"/>
    <property type="match status" value="1"/>
</dbReference>
<dbReference type="InterPro" id="IPR000835">
    <property type="entry name" value="HTH_MarR-typ"/>
</dbReference>
<organism evidence="5 6">
    <name type="scientific">Actinomadura keratinilytica</name>
    <dbReference type="NCBI Taxonomy" id="547461"/>
    <lineage>
        <taxon>Bacteria</taxon>
        <taxon>Bacillati</taxon>
        <taxon>Actinomycetota</taxon>
        <taxon>Actinomycetes</taxon>
        <taxon>Streptosporangiales</taxon>
        <taxon>Thermomonosporaceae</taxon>
        <taxon>Actinomadura</taxon>
    </lineage>
</organism>
<dbReference type="SUPFAM" id="SSF46785">
    <property type="entry name" value="Winged helix' DNA-binding domain"/>
    <property type="match status" value="1"/>
</dbReference>
<gene>
    <name evidence="5" type="ORF">GCM10022416_28210</name>
</gene>
<accession>A0ABP7YSP4</accession>
<keyword evidence="3" id="KW-0804">Transcription</keyword>
<feature type="domain" description="HTH marR-type" evidence="4">
    <location>
        <begin position="9"/>
        <end position="141"/>
    </location>
</feature>
<keyword evidence="1" id="KW-0805">Transcription regulation</keyword>
<evidence type="ECO:0000256" key="3">
    <source>
        <dbReference type="ARBA" id="ARBA00023163"/>
    </source>
</evidence>
<dbReference type="Gene3D" id="1.10.10.10">
    <property type="entry name" value="Winged helix-like DNA-binding domain superfamily/Winged helix DNA-binding domain"/>
    <property type="match status" value="1"/>
</dbReference>
<evidence type="ECO:0000313" key="5">
    <source>
        <dbReference type="EMBL" id="GAA4140730.1"/>
    </source>
</evidence>
<dbReference type="Proteomes" id="UP001500266">
    <property type="component" value="Unassembled WGS sequence"/>
</dbReference>
<evidence type="ECO:0000256" key="1">
    <source>
        <dbReference type="ARBA" id="ARBA00023015"/>
    </source>
</evidence>
<dbReference type="Pfam" id="PF12802">
    <property type="entry name" value="MarR_2"/>
    <property type="match status" value="1"/>
</dbReference>
<evidence type="ECO:0000256" key="2">
    <source>
        <dbReference type="ARBA" id="ARBA00023125"/>
    </source>
</evidence>
<protein>
    <submittedName>
        <fullName evidence="5">MarR family transcriptional regulator</fullName>
    </submittedName>
</protein>
<name>A0ABP7YSP4_9ACTN</name>
<dbReference type="SMART" id="SM00347">
    <property type="entry name" value="HTH_MARR"/>
    <property type="match status" value="1"/>
</dbReference>
<comment type="caution">
    <text evidence="5">The sequence shown here is derived from an EMBL/GenBank/DDBJ whole genome shotgun (WGS) entry which is preliminary data.</text>
</comment>
<dbReference type="RefSeq" id="WP_345021394.1">
    <property type="nucleotide sequence ID" value="NZ_BAABDO010000034.1"/>
</dbReference>
<keyword evidence="6" id="KW-1185">Reference proteome</keyword>
<evidence type="ECO:0000259" key="4">
    <source>
        <dbReference type="PROSITE" id="PS50995"/>
    </source>
</evidence>